<keyword evidence="5" id="KW-0808">Transferase</keyword>
<dbReference type="Proteomes" id="UP001626550">
    <property type="component" value="Unassembled WGS sequence"/>
</dbReference>
<dbReference type="CDD" id="cd03796">
    <property type="entry name" value="GT4_PIG-A-like"/>
    <property type="match status" value="1"/>
</dbReference>
<dbReference type="Pfam" id="PF00534">
    <property type="entry name" value="Glycos_transf_1"/>
    <property type="match status" value="1"/>
</dbReference>
<keyword evidence="7" id="KW-1133">Transmembrane helix</keyword>
<dbReference type="Gene3D" id="3.40.50.2000">
    <property type="entry name" value="Glycogen Phosphorylase B"/>
    <property type="match status" value="2"/>
</dbReference>
<dbReference type="AlphaFoldDB" id="A0ABD2QLL2"/>
<evidence type="ECO:0000256" key="4">
    <source>
        <dbReference type="ARBA" id="ARBA00022676"/>
    </source>
</evidence>
<evidence type="ECO:0000256" key="7">
    <source>
        <dbReference type="SAM" id="Phobius"/>
    </source>
</evidence>
<gene>
    <name evidence="10" type="ORF">Ciccas_000908</name>
</gene>
<dbReference type="PANTHER" id="PTHR45871:SF1">
    <property type="entry name" value="PHOSPHATIDYLINOSITOL N-ACETYLGLUCOSAMINYLTRANSFERASE SUBUNIT A"/>
    <property type="match status" value="1"/>
</dbReference>
<dbReference type="InterPro" id="IPR039507">
    <property type="entry name" value="PIG-A/GPI3"/>
</dbReference>
<dbReference type="EC" id="2.4.1.198" evidence="2"/>
<comment type="caution">
    <text evidence="10">The sequence shown here is derived from an EMBL/GenBank/DDBJ whole genome shotgun (WGS) entry which is preliminary data.</text>
</comment>
<evidence type="ECO:0000259" key="9">
    <source>
        <dbReference type="Pfam" id="PF08288"/>
    </source>
</evidence>
<accession>A0ABD2QLL2</accession>
<feature type="transmembrane region" description="Helical" evidence="7">
    <location>
        <begin position="417"/>
        <end position="439"/>
    </location>
</feature>
<dbReference type="GO" id="GO:0017176">
    <property type="term" value="F:phosphatidylinositol N-acetylglucosaminyltransferase activity"/>
    <property type="evidence" value="ECO:0007669"/>
    <property type="project" value="UniProtKB-EC"/>
</dbReference>
<dbReference type="GO" id="GO:0006506">
    <property type="term" value="P:GPI anchor biosynthetic process"/>
    <property type="evidence" value="ECO:0007669"/>
    <property type="project" value="UniProtKB-KW"/>
</dbReference>
<keyword evidence="7" id="KW-0812">Transmembrane</keyword>
<evidence type="ECO:0000256" key="6">
    <source>
        <dbReference type="ARBA" id="ARBA00032160"/>
    </source>
</evidence>
<dbReference type="InterPro" id="IPR013234">
    <property type="entry name" value="PIGA_GPI_anchor_biosynthesis"/>
</dbReference>
<evidence type="ECO:0000256" key="2">
    <source>
        <dbReference type="ARBA" id="ARBA00012420"/>
    </source>
</evidence>
<keyword evidence="11" id="KW-1185">Reference proteome</keyword>
<reference evidence="10 11" key="1">
    <citation type="submission" date="2024-11" db="EMBL/GenBank/DDBJ databases">
        <title>Adaptive evolution of stress response genes in parasites aligns with host niche diversity.</title>
        <authorList>
            <person name="Hahn C."/>
            <person name="Resl P."/>
        </authorList>
    </citation>
    <scope>NUCLEOTIDE SEQUENCE [LARGE SCALE GENOMIC DNA]</scope>
    <source>
        <strain evidence="10">EGGRZ-B1_66</strain>
        <tissue evidence="10">Body</tissue>
    </source>
</reference>
<keyword evidence="3" id="KW-0337">GPI-anchor biosynthesis</keyword>
<proteinExistence type="predicted"/>
<keyword evidence="4" id="KW-0328">Glycosyltransferase</keyword>
<evidence type="ECO:0000313" key="11">
    <source>
        <dbReference type="Proteomes" id="UP001626550"/>
    </source>
</evidence>
<keyword evidence="7" id="KW-0472">Membrane</keyword>
<dbReference type="GO" id="GO:0016020">
    <property type="term" value="C:membrane"/>
    <property type="evidence" value="ECO:0007669"/>
    <property type="project" value="GOC"/>
</dbReference>
<sequence length="460" mass="52062">MNIFGTKVEKRPFNIAMVCDFFHPNVGGVEGHIYQLAQCLILRGHKVVVVTHSYGNEKDRRHGVRHMPRGLKIYHIPWKAFFNQVIFITVLGTLPILREIFIREQIEIVHAHSAFSVLGNESLMHATALNLHTVMTDHSLFGFADLSSILTNQTLEMALLNTDKVICVSHTSKENTVLRANLKPEKVYVIPNAIDPDSFQPDIEARDCSPDKITVVVISRLVYRKGSDLLAAIIPPLCHTYPELNFIIGGDGPKLLGIEEVRESHQLHSRVRILGSVPHHTVRDVLVQGDIFLNTSLTEAFCIAIVEAASCGLPVVTTSVGGIREVLPPHMVHLSAVSASELASVLAQTIEEIKLQKTQRSKDEQEKALWERHNEVKNFYSWPKVAERTEIVYESAIKCPTLSFNERISRYYTLGPVFGKFVVFIMFLQFLLLHLLTFLRPRKKIDLVPWIGQNKYKYTH</sequence>
<comment type="pathway">
    <text evidence="1">Glycolipid biosynthesis; glycosylphosphatidylinositol-anchor biosynthesis.</text>
</comment>
<dbReference type="InterPro" id="IPR001296">
    <property type="entry name" value="Glyco_trans_1"/>
</dbReference>
<dbReference type="Pfam" id="PF08288">
    <property type="entry name" value="PIGA"/>
    <property type="match status" value="1"/>
</dbReference>
<evidence type="ECO:0000256" key="3">
    <source>
        <dbReference type="ARBA" id="ARBA00022502"/>
    </source>
</evidence>
<evidence type="ECO:0000259" key="8">
    <source>
        <dbReference type="Pfam" id="PF00534"/>
    </source>
</evidence>
<dbReference type="FunFam" id="3.40.50.2000:FF:000026">
    <property type="entry name" value="Phosphatidylinositol N-acetylglucosaminyltransferase subunit A"/>
    <property type="match status" value="1"/>
</dbReference>
<feature type="domain" description="PIGA GPI anchor biosynthesis" evidence="9">
    <location>
        <begin position="58"/>
        <end position="145"/>
    </location>
</feature>
<organism evidence="10 11">
    <name type="scientific">Cichlidogyrus casuarinus</name>
    <dbReference type="NCBI Taxonomy" id="1844966"/>
    <lineage>
        <taxon>Eukaryota</taxon>
        <taxon>Metazoa</taxon>
        <taxon>Spiralia</taxon>
        <taxon>Lophotrochozoa</taxon>
        <taxon>Platyhelminthes</taxon>
        <taxon>Monogenea</taxon>
        <taxon>Monopisthocotylea</taxon>
        <taxon>Dactylogyridea</taxon>
        <taxon>Ancyrocephalidae</taxon>
        <taxon>Cichlidogyrus</taxon>
    </lineage>
</organism>
<dbReference type="PANTHER" id="PTHR45871">
    <property type="entry name" value="N-ACETYLGLUCOSAMINYL-PHOSPHATIDYLINOSITOL BIOSYNTHETIC PROTEIN"/>
    <property type="match status" value="1"/>
</dbReference>
<evidence type="ECO:0000313" key="10">
    <source>
        <dbReference type="EMBL" id="KAL3320402.1"/>
    </source>
</evidence>
<protein>
    <recommendedName>
        <fullName evidence="2">phosphatidylinositol N-acetylglucosaminyltransferase</fullName>
        <ecNumber evidence="2">2.4.1.198</ecNumber>
    </recommendedName>
    <alternativeName>
        <fullName evidence="6">GlcNAc-PI synthesis protein</fullName>
    </alternativeName>
</protein>
<feature type="domain" description="Glycosyl transferase family 1" evidence="8">
    <location>
        <begin position="210"/>
        <end position="357"/>
    </location>
</feature>
<dbReference type="EMBL" id="JBJKFK010000054">
    <property type="protein sequence ID" value="KAL3320402.1"/>
    <property type="molecule type" value="Genomic_DNA"/>
</dbReference>
<name>A0ABD2QLL2_9PLAT</name>
<evidence type="ECO:0000256" key="1">
    <source>
        <dbReference type="ARBA" id="ARBA00004687"/>
    </source>
</evidence>
<evidence type="ECO:0000256" key="5">
    <source>
        <dbReference type="ARBA" id="ARBA00022679"/>
    </source>
</evidence>
<dbReference type="SUPFAM" id="SSF53756">
    <property type="entry name" value="UDP-Glycosyltransferase/glycogen phosphorylase"/>
    <property type="match status" value="1"/>
</dbReference>